<dbReference type="Pfam" id="PF20684">
    <property type="entry name" value="Fung_rhodopsin"/>
    <property type="match status" value="1"/>
</dbReference>
<protein>
    <submittedName>
        <fullName evidence="9">Satratoxin biosynthesis SC1 cluster protein 4</fullName>
    </submittedName>
</protein>
<dbReference type="InterPro" id="IPR052337">
    <property type="entry name" value="SAT4-like"/>
</dbReference>
<feature type="transmembrane region" description="Helical" evidence="7">
    <location>
        <begin position="62"/>
        <end position="83"/>
    </location>
</feature>
<feature type="compositionally biased region" description="Basic residues" evidence="6">
    <location>
        <begin position="169"/>
        <end position="179"/>
    </location>
</feature>
<feature type="compositionally biased region" description="Acidic residues" evidence="6">
    <location>
        <begin position="224"/>
        <end position="234"/>
    </location>
</feature>
<comment type="subcellular location">
    <subcellularLocation>
        <location evidence="1">Membrane</location>
        <topology evidence="1">Multi-pass membrane protein</topology>
    </subcellularLocation>
</comment>
<keyword evidence="4 7" id="KW-0472">Membrane</keyword>
<evidence type="ECO:0000256" key="3">
    <source>
        <dbReference type="ARBA" id="ARBA00022989"/>
    </source>
</evidence>
<feature type="compositionally biased region" description="Polar residues" evidence="6">
    <location>
        <begin position="281"/>
        <end position="296"/>
    </location>
</feature>
<comment type="caution">
    <text evidence="9">The sequence shown here is derived from an EMBL/GenBank/DDBJ whole genome shotgun (WGS) entry which is preliminary data.</text>
</comment>
<comment type="similarity">
    <text evidence="5">Belongs to the SAT4 family.</text>
</comment>
<evidence type="ECO:0000256" key="5">
    <source>
        <dbReference type="ARBA" id="ARBA00038359"/>
    </source>
</evidence>
<feature type="compositionally biased region" description="Polar residues" evidence="6">
    <location>
        <begin position="198"/>
        <end position="213"/>
    </location>
</feature>
<evidence type="ECO:0000256" key="4">
    <source>
        <dbReference type="ARBA" id="ARBA00023136"/>
    </source>
</evidence>
<dbReference type="PANTHER" id="PTHR33048:SF47">
    <property type="entry name" value="INTEGRAL MEMBRANE PROTEIN-RELATED"/>
    <property type="match status" value="1"/>
</dbReference>
<dbReference type="Proteomes" id="UP001390339">
    <property type="component" value="Unassembled WGS sequence"/>
</dbReference>
<feature type="transmembrane region" description="Helical" evidence="7">
    <location>
        <begin position="119"/>
        <end position="141"/>
    </location>
</feature>
<proteinExistence type="inferred from homology"/>
<organism evidence="9 10">
    <name type="scientific">Apiospora arundinis</name>
    <dbReference type="NCBI Taxonomy" id="335852"/>
    <lineage>
        <taxon>Eukaryota</taxon>
        <taxon>Fungi</taxon>
        <taxon>Dikarya</taxon>
        <taxon>Ascomycota</taxon>
        <taxon>Pezizomycotina</taxon>
        <taxon>Sordariomycetes</taxon>
        <taxon>Xylariomycetidae</taxon>
        <taxon>Amphisphaeriales</taxon>
        <taxon>Apiosporaceae</taxon>
        <taxon>Apiospora</taxon>
    </lineage>
</organism>
<evidence type="ECO:0000256" key="2">
    <source>
        <dbReference type="ARBA" id="ARBA00022692"/>
    </source>
</evidence>
<feature type="compositionally biased region" description="Low complexity" evidence="6">
    <location>
        <begin position="156"/>
        <end position="165"/>
    </location>
</feature>
<evidence type="ECO:0000256" key="1">
    <source>
        <dbReference type="ARBA" id="ARBA00004141"/>
    </source>
</evidence>
<reference evidence="9 10" key="1">
    <citation type="journal article" date="2024" name="IMA Fungus">
        <title>Apiospora arundinis, a panoply of carbohydrate-active enzymes and secondary metabolites.</title>
        <authorList>
            <person name="Sorensen T."/>
            <person name="Petersen C."/>
            <person name="Muurmann A.T."/>
            <person name="Christiansen J.V."/>
            <person name="Brundto M.L."/>
            <person name="Overgaard C.K."/>
            <person name="Boysen A.T."/>
            <person name="Wollenberg R.D."/>
            <person name="Larsen T.O."/>
            <person name="Sorensen J.L."/>
            <person name="Nielsen K.L."/>
            <person name="Sondergaard T.E."/>
        </authorList>
    </citation>
    <scope>NUCLEOTIDE SEQUENCE [LARGE SCALE GENOMIC DNA]</scope>
    <source>
        <strain evidence="9 10">AAU 773</strain>
    </source>
</reference>
<keyword evidence="3 7" id="KW-1133">Transmembrane helix</keyword>
<feature type="transmembrane region" description="Helical" evidence="7">
    <location>
        <begin position="28"/>
        <end position="50"/>
    </location>
</feature>
<dbReference type="EMBL" id="JAPCWZ010000005">
    <property type="protein sequence ID" value="KAK8863072.1"/>
    <property type="molecule type" value="Genomic_DNA"/>
</dbReference>
<keyword evidence="10" id="KW-1185">Reference proteome</keyword>
<evidence type="ECO:0000313" key="10">
    <source>
        <dbReference type="Proteomes" id="UP001390339"/>
    </source>
</evidence>
<sequence length="296" mass="32528">MANVIYEALAFSPKLALTIGKGHWYEGMFWYAANVATDICCLLIPAAIVLPLELRQAKKVAIVALFALSIIPNAAGIWSWVFFLQIVQEISAADPEHYFEVRKRSLRGNLTLTLIESNVGIICAGIPTIWILFAHFLPSMIRYYLHPSRYRSSATRLSTTATTTAAKDRKPKRRNRLRARSLSMDDMPPAMRWDSDESMSSAPQHQTQGSESSKAILRASPTIAEEEEEEEDDSIGDRCGTASSKGADDVENARPPNAVTGAGITVQTDFAIERSGGDSPSHGTRFSYASDSIQKS</sequence>
<gene>
    <name evidence="9" type="ORF">PGQ11_009307</name>
</gene>
<feature type="domain" description="Rhodopsin" evidence="8">
    <location>
        <begin position="32"/>
        <end position="134"/>
    </location>
</feature>
<evidence type="ECO:0000313" key="9">
    <source>
        <dbReference type="EMBL" id="KAK8863072.1"/>
    </source>
</evidence>
<evidence type="ECO:0000259" key="8">
    <source>
        <dbReference type="Pfam" id="PF20684"/>
    </source>
</evidence>
<evidence type="ECO:0000256" key="6">
    <source>
        <dbReference type="SAM" id="MobiDB-lite"/>
    </source>
</evidence>
<accession>A0ABR2IHN2</accession>
<feature type="region of interest" description="Disordered" evidence="6">
    <location>
        <begin position="156"/>
        <end position="296"/>
    </location>
</feature>
<name>A0ABR2IHN2_9PEZI</name>
<evidence type="ECO:0000256" key="7">
    <source>
        <dbReference type="SAM" id="Phobius"/>
    </source>
</evidence>
<dbReference type="PANTHER" id="PTHR33048">
    <property type="entry name" value="PTH11-LIKE INTEGRAL MEMBRANE PROTEIN (AFU_ORTHOLOGUE AFUA_5G11245)"/>
    <property type="match status" value="1"/>
</dbReference>
<keyword evidence="2 7" id="KW-0812">Transmembrane</keyword>
<dbReference type="InterPro" id="IPR049326">
    <property type="entry name" value="Rhodopsin_dom_fungi"/>
</dbReference>